<dbReference type="AlphaFoldDB" id="A0A6C2CBU6"/>
<feature type="transmembrane region" description="Helical" evidence="8">
    <location>
        <begin position="44"/>
        <end position="65"/>
    </location>
</feature>
<feature type="transmembrane region" description="Helical" evidence="8">
    <location>
        <begin position="152"/>
        <end position="180"/>
    </location>
</feature>
<feature type="transmembrane region" description="Helical" evidence="8">
    <location>
        <begin position="219"/>
        <end position="238"/>
    </location>
</feature>
<evidence type="ECO:0000256" key="2">
    <source>
        <dbReference type="ARBA" id="ARBA00009142"/>
    </source>
</evidence>
<gene>
    <name evidence="9" type="ORF">ESZ50_00040</name>
</gene>
<dbReference type="PANTHER" id="PTHR30269">
    <property type="entry name" value="TRANSMEMBRANE PROTEIN YFCA"/>
    <property type="match status" value="1"/>
</dbReference>
<reference evidence="9 10" key="1">
    <citation type="submission" date="2019-01" db="EMBL/GenBank/DDBJ databases">
        <title>Weissella sp. nov., a novel lactic acid bacterium isolated from animal feces.</title>
        <authorList>
            <person name="Wang L.-T."/>
        </authorList>
    </citation>
    <scope>NUCLEOTIDE SEQUENCE [LARGE SCALE GENOMIC DNA]</scope>
    <source>
        <strain evidence="9 10">8H-2</strain>
    </source>
</reference>
<dbReference type="InterPro" id="IPR052017">
    <property type="entry name" value="TSUP"/>
</dbReference>
<feature type="transmembrane region" description="Helical" evidence="8">
    <location>
        <begin position="12"/>
        <end position="32"/>
    </location>
</feature>
<evidence type="ECO:0000256" key="3">
    <source>
        <dbReference type="ARBA" id="ARBA00022448"/>
    </source>
</evidence>
<proteinExistence type="inferred from homology"/>
<dbReference type="Proteomes" id="UP000371977">
    <property type="component" value="Unassembled WGS sequence"/>
</dbReference>
<evidence type="ECO:0000313" key="9">
    <source>
        <dbReference type="EMBL" id="TYC50959.1"/>
    </source>
</evidence>
<keyword evidence="7 8" id="KW-0472">Membrane</keyword>
<evidence type="ECO:0000256" key="7">
    <source>
        <dbReference type="ARBA" id="ARBA00023136"/>
    </source>
</evidence>
<evidence type="ECO:0000256" key="8">
    <source>
        <dbReference type="RuleBase" id="RU363041"/>
    </source>
</evidence>
<keyword evidence="5 8" id="KW-0812">Transmembrane</keyword>
<keyword evidence="3" id="KW-0813">Transport</keyword>
<feature type="transmembrane region" description="Helical" evidence="8">
    <location>
        <begin position="245"/>
        <end position="266"/>
    </location>
</feature>
<sequence>MKINSNPKLGEKILIVIGGLFIAGIVAGILGTVTGMASLVSYPILLATGLSPIVANVTNTAALIFSGLGATVSSRQELKYNKRDLLWILPTAAVGSIIGCILLLAFPSGIFEKIAPFMIGIVAIFFIVQPHLKAQAVVGSLDNNPSVKKSFWSLLAILVIGAYGGYFGAASGIFMLLVFSATQGIRLTTANALKNVTMGLTNLIATGIFIFFGHIDWRAAIFMGAGFIIGGYVGPIIARRLPEKILRWIIIIGALLLAADMFYSAYLK</sequence>
<dbReference type="PANTHER" id="PTHR30269:SF0">
    <property type="entry name" value="MEMBRANE TRANSPORTER PROTEIN YFCA-RELATED"/>
    <property type="match status" value="1"/>
</dbReference>
<keyword evidence="10" id="KW-1185">Reference proteome</keyword>
<evidence type="ECO:0000256" key="1">
    <source>
        <dbReference type="ARBA" id="ARBA00004651"/>
    </source>
</evidence>
<accession>A0A6C2CBU6</accession>
<evidence type="ECO:0000256" key="6">
    <source>
        <dbReference type="ARBA" id="ARBA00022989"/>
    </source>
</evidence>
<keyword evidence="6 8" id="KW-1133">Transmembrane helix</keyword>
<feature type="transmembrane region" description="Helical" evidence="8">
    <location>
        <begin position="85"/>
        <end position="107"/>
    </location>
</feature>
<comment type="subcellular location">
    <subcellularLocation>
        <location evidence="1 8">Cell membrane</location>
        <topology evidence="1 8">Multi-pass membrane protein</topology>
    </subcellularLocation>
</comment>
<dbReference type="OrthoDB" id="2329556at2"/>
<feature type="transmembrane region" description="Helical" evidence="8">
    <location>
        <begin position="192"/>
        <end position="213"/>
    </location>
</feature>
<evidence type="ECO:0000256" key="4">
    <source>
        <dbReference type="ARBA" id="ARBA00022475"/>
    </source>
</evidence>
<organism evidence="9 10">
    <name type="scientific">Weissella muntiaci</name>
    <dbReference type="NCBI Taxonomy" id="2508881"/>
    <lineage>
        <taxon>Bacteria</taxon>
        <taxon>Bacillati</taxon>
        <taxon>Bacillota</taxon>
        <taxon>Bacilli</taxon>
        <taxon>Lactobacillales</taxon>
        <taxon>Lactobacillaceae</taxon>
        <taxon>Weissella</taxon>
    </lineage>
</organism>
<dbReference type="GO" id="GO:0005886">
    <property type="term" value="C:plasma membrane"/>
    <property type="evidence" value="ECO:0007669"/>
    <property type="project" value="UniProtKB-SubCell"/>
</dbReference>
<keyword evidence="4 8" id="KW-1003">Cell membrane</keyword>
<dbReference type="EMBL" id="SDGZ01000003">
    <property type="protein sequence ID" value="TYC50959.1"/>
    <property type="molecule type" value="Genomic_DNA"/>
</dbReference>
<protein>
    <recommendedName>
        <fullName evidence="8">Probable membrane transporter protein</fullName>
    </recommendedName>
</protein>
<dbReference type="Pfam" id="PF01925">
    <property type="entry name" value="TauE"/>
    <property type="match status" value="1"/>
</dbReference>
<name>A0A6C2CBU6_9LACO</name>
<dbReference type="InterPro" id="IPR002781">
    <property type="entry name" value="TM_pro_TauE-like"/>
</dbReference>
<comment type="caution">
    <text evidence="9">The sequence shown here is derived from an EMBL/GenBank/DDBJ whole genome shotgun (WGS) entry which is preliminary data.</text>
</comment>
<evidence type="ECO:0000313" key="10">
    <source>
        <dbReference type="Proteomes" id="UP000371977"/>
    </source>
</evidence>
<evidence type="ECO:0000256" key="5">
    <source>
        <dbReference type="ARBA" id="ARBA00022692"/>
    </source>
</evidence>
<comment type="similarity">
    <text evidence="2 8">Belongs to the 4-toluene sulfonate uptake permease (TSUP) (TC 2.A.102) family.</text>
</comment>